<name>A0A3P7M7S5_DIBLA</name>
<proteinExistence type="predicted"/>
<accession>A0A3P7M7S5</accession>
<evidence type="ECO:0000313" key="1">
    <source>
        <dbReference type="EMBL" id="VDN25334.1"/>
    </source>
</evidence>
<gene>
    <name evidence="1" type="ORF">DILT_LOCUS14599</name>
</gene>
<keyword evidence="2" id="KW-1185">Reference proteome</keyword>
<reference evidence="1 2" key="1">
    <citation type="submission" date="2018-11" db="EMBL/GenBank/DDBJ databases">
        <authorList>
            <consortium name="Pathogen Informatics"/>
        </authorList>
    </citation>
    <scope>NUCLEOTIDE SEQUENCE [LARGE SCALE GENOMIC DNA]</scope>
</reference>
<protein>
    <submittedName>
        <fullName evidence="1">Uncharacterized protein</fullName>
    </submittedName>
</protein>
<dbReference type="AlphaFoldDB" id="A0A3P7M7S5"/>
<dbReference type="OrthoDB" id="10659728at2759"/>
<dbReference type="Proteomes" id="UP000281553">
    <property type="component" value="Unassembled WGS sequence"/>
</dbReference>
<dbReference type="EMBL" id="UYRU01075006">
    <property type="protein sequence ID" value="VDN25334.1"/>
    <property type="molecule type" value="Genomic_DNA"/>
</dbReference>
<organism evidence="1 2">
    <name type="scientific">Dibothriocephalus latus</name>
    <name type="common">Fish tapeworm</name>
    <name type="synonym">Diphyllobothrium latum</name>
    <dbReference type="NCBI Taxonomy" id="60516"/>
    <lineage>
        <taxon>Eukaryota</taxon>
        <taxon>Metazoa</taxon>
        <taxon>Spiralia</taxon>
        <taxon>Lophotrochozoa</taxon>
        <taxon>Platyhelminthes</taxon>
        <taxon>Cestoda</taxon>
        <taxon>Eucestoda</taxon>
        <taxon>Diphyllobothriidea</taxon>
        <taxon>Diphyllobothriidae</taxon>
        <taxon>Dibothriocephalus</taxon>
    </lineage>
</organism>
<sequence>MNERGIVEADSLENLNYNDRNEALSKEILHLPMLSGSDSIGSESLDYRGYLDIEFDGSASFSSEVSFDF</sequence>
<evidence type="ECO:0000313" key="2">
    <source>
        <dbReference type="Proteomes" id="UP000281553"/>
    </source>
</evidence>